<name>A0ACC3AIL7_9EURO</name>
<comment type="caution">
    <text evidence="1">The sequence shown here is derived from an EMBL/GenBank/DDBJ whole genome shotgun (WGS) entry which is preliminary data.</text>
</comment>
<dbReference type="EC" id="3.1.3.16" evidence="1"/>
<organism evidence="1 2">
    <name type="scientific">Neophaeococcomyces mojaviensis</name>
    <dbReference type="NCBI Taxonomy" id="3383035"/>
    <lineage>
        <taxon>Eukaryota</taxon>
        <taxon>Fungi</taxon>
        <taxon>Dikarya</taxon>
        <taxon>Ascomycota</taxon>
        <taxon>Pezizomycotina</taxon>
        <taxon>Eurotiomycetes</taxon>
        <taxon>Chaetothyriomycetidae</taxon>
        <taxon>Chaetothyriales</taxon>
        <taxon>Chaetothyriales incertae sedis</taxon>
        <taxon>Neophaeococcomyces</taxon>
    </lineage>
</organism>
<keyword evidence="2" id="KW-1185">Reference proteome</keyword>
<sequence length="849" mass="94063">MLLELPRDLHYPITVRKITKRPGDEVKVRDALFRYTYVTKVKHGDRYTDEETEVDKIIAADFESPIDGKIEKWLVWTDDVIRHPREIIDITEPCKHAVQFNGLCTECGKDMTGIEVPAGAGSERANIQAAHDTDKLLISQEEASEVDELSKRRLLNARKLSLVVDLDQTIIHAAVDPTIGEWQKDPDNPNYEALKDVRSFKLSDDGPGMQGCNYYIKLRPGLEQFLENVAAMYELHIYTMGTRQYAQQIAALVDPKREYFGDRILSRDESGSMVAKNLTRLFPVDTRMVVIIDDRGDVWKWSPNLIRVSAFDFFVGIGDINAGFLPKTQDIPPPPKSDIKPTTNGTSENGEHTADGEAAEEANTPTDTTALQQVVAMNDPTMQEVQTKAQEETIASQLERKPLLKLQQKLDEKDGVDTTAPTESSATQNTDSDSSSDSESPSPTKAKARHSILKNDDEELVHLEKSLRLVHDRFFAEYDKKRKTTSPKTGRVAQLSGKSKAPLSDTTTEPDTLTYIPDIKRIMPAMKDRILDGVNIVFSGVLPLGTDIQTADISIWARSFGATITDKVTRDVTHVVAARVGTQKVKTAVKKGIKVVGTDWLLKSIQRWKKLDERPFLLPGIGQKMLEDDNMNADEPPKAPSSELGAQDLLEDNKLGVGPDFLLSSEDEAEALTETDEDRQQQPRRKKPKLDLQPHSADNTYPVPEGMEDTEEARSPVSDINKDEWDAIGDELKDFFGSDVDTEAESDAESVRSETSVSLRGKKRRRDEDAEGGGSGQSGQEKNGDGGRANKLQKGSGGSALRAVSNAETSGKDTPMMPQEQTQEEYEADLAAELERELEAAEAAENGSS</sequence>
<keyword evidence="1" id="KW-0378">Hydrolase</keyword>
<reference evidence="1" key="1">
    <citation type="submission" date="2022-10" db="EMBL/GenBank/DDBJ databases">
        <title>Culturing micro-colonial fungi from biological soil crusts in the Mojave desert and describing Neophaeococcomyces mojavensis, and introducing the new genera and species Taxawa tesnikishii.</title>
        <authorList>
            <person name="Kurbessoian T."/>
            <person name="Stajich J.E."/>
        </authorList>
    </citation>
    <scope>NUCLEOTIDE SEQUENCE</scope>
    <source>
        <strain evidence="1">JES_112</strain>
    </source>
</reference>
<evidence type="ECO:0000313" key="1">
    <source>
        <dbReference type="EMBL" id="KAJ9663379.1"/>
    </source>
</evidence>
<gene>
    <name evidence="1" type="primary">fcp1</name>
    <name evidence="1" type="ORF">H2198_000896</name>
</gene>
<protein>
    <submittedName>
        <fullName evidence="1">CTD phosphatase Fcp1</fullName>
        <ecNumber evidence="1">3.1.3.16</ecNumber>
    </submittedName>
</protein>
<dbReference type="EMBL" id="JAPDRQ010000009">
    <property type="protein sequence ID" value="KAJ9663379.1"/>
    <property type="molecule type" value="Genomic_DNA"/>
</dbReference>
<dbReference type="Proteomes" id="UP001172386">
    <property type="component" value="Unassembled WGS sequence"/>
</dbReference>
<proteinExistence type="predicted"/>
<accession>A0ACC3AIL7</accession>
<evidence type="ECO:0000313" key="2">
    <source>
        <dbReference type="Proteomes" id="UP001172386"/>
    </source>
</evidence>